<dbReference type="PANTHER" id="PTHR10584:SF166">
    <property type="entry name" value="RIBOKINASE"/>
    <property type="match status" value="1"/>
</dbReference>
<dbReference type="EMBL" id="JBHUKS010000003">
    <property type="protein sequence ID" value="MFD2466081.1"/>
    <property type="molecule type" value="Genomic_DNA"/>
</dbReference>
<dbReference type="Proteomes" id="UP001597483">
    <property type="component" value="Unassembled WGS sequence"/>
</dbReference>
<evidence type="ECO:0000256" key="2">
    <source>
        <dbReference type="ARBA" id="ARBA00022777"/>
    </source>
</evidence>
<comment type="caution">
    <text evidence="4">The sequence shown here is derived from an EMBL/GenBank/DDBJ whole genome shotgun (WGS) entry which is preliminary data.</text>
</comment>
<accession>A0ABW5GYW2</accession>
<dbReference type="GO" id="GO:0016301">
    <property type="term" value="F:kinase activity"/>
    <property type="evidence" value="ECO:0007669"/>
    <property type="project" value="UniProtKB-KW"/>
</dbReference>
<dbReference type="Pfam" id="PF00294">
    <property type="entry name" value="PfkB"/>
    <property type="match status" value="1"/>
</dbReference>
<proteinExistence type="predicted"/>
<dbReference type="PANTHER" id="PTHR10584">
    <property type="entry name" value="SUGAR KINASE"/>
    <property type="match status" value="1"/>
</dbReference>
<evidence type="ECO:0000313" key="4">
    <source>
        <dbReference type="EMBL" id="MFD2466081.1"/>
    </source>
</evidence>
<feature type="domain" description="Carbohydrate kinase PfkB" evidence="3">
    <location>
        <begin position="5"/>
        <end position="296"/>
    </location>
</feature>
<evidence type="ECO:0000259" key="3">
    <source>
        <dbReference type="Pfam" id="PF00294"/>
    </source>
</evidence>
<name>A0ABW5GYW2_9PSEU</name>
<evidence type="ECO:0000256" key="1">
    <source>
        <dbReference type="ARBA" id="ARBA00022679"/>
    </source>
</evidence>
<keyword evidence="5" id="KW-1185">Reference proteome</keyword>
<keyword evidence="2 4" id="KW-0418">Kinase</keyword>
<reference evidence="5" key="1">
    <citation type="journal article" date="2019" name="Int. J. Syst. Evol. Microbiol.">
        <title>The Global Catalogue of Microorganisms (GCM) 10K type strain sequencing project: providing services to taxonomists for standard genome sequencing and annotation.</title>
        <authorList>
            <consortium name="The Broad Institute Genomics Platform"/>
            <consortium name="The Broad Institute Genome Sequencing Center for Infectious Disease"/>
            <person name="Wu L."/>
            <person name="Ma J."/>
        </authorList>
    </citation>
    <scope>NUCLEOTIDE SEQUENCE [LARGE SCALE GENOMIC DNA]</scope>
    <source>
        <strain evidence="5">CGMCC 4.7641</strain>
    </source>
</reference>
<dbReference type="RefSeq" id="WP_378299700.1">
    <property type="nucleotide sequence ID" value="NZ_JBHUKS010000003.1"/>
</dbReference>
<gene>
    <name evidence="4" type="ORF">ACFSVL_01675</name>
</gene>
<sequence>MAEPRLVFTGNVIVDLVLTVDAIPEPGGDVVASSSSLTAGGGYNTMIAAHRDGLPVVFGGQYGTGPFGDVVRSALASSGFEVVQPGLAEADSGYCVAMVDAAAERTFVTSAGAEGHLTRDDLDRIAVRPADLVYVSGYSLAHRANAQALPGWLAALPDTVRVLFDPSPLIRDLDPDTVAAVLARTDIVTGNAREARLLTGVEDPASAALALAERVRGRAAIVRTGGTGCWVVPAESPGSVTNVPAYPVTAVDTNGAGDAHGGVLAAALARGNDLTTAARRANVAAALAVTKRGPATAPTAEMIDEALRLAR</sequence>
<dbReference type="SUPFAM" id="SSF53613">
    <property type="entry name" value="Ribokinase-like"/>
    <property type="match status" value="1"/>
</dbReference>
<evidence type="ECO:0000313" key="5">
    <source>
        <dbReference type="Proteomes" id="UP001597483"/>
    </source>
</evidence>
<protein>
    <submittedName>
        <fullName evidence="4">PfkB family carbohydrate kinase</fullName>
    </submittedName>
</protein>
<dbReference type="InterPro" id="IPR029056">
    <property type="entry name" value="Ribokinase-like"/>
</dbReference>
<dbReference type="Gene3D" id="3.40.1190.20">
    <property type="match status" value="1"/>
</dbReference>
<dbReference type="InterPro" id="IPR011611">
    <property type="entry name" value="PfkB_dom"/>
</dbReference>
<organism evidence="4 5">
    <name type="scientific">Amycolatopsis silviterrae</name>
    <dbReference type="NCBI Taxonomy" id="1656914"/>
    <lineage>
        <taxon>Bacteria</taxon>
        <taxon>Bacillati</taxon>
        <taxon>Actinomycetota</taxon>
        <taxon>Actinomycetes</taxon>
        <taxon>Pseudonocardiales</taxon>
        <taxon>Pseudonocardiaceae</taxon>
        <taxon>Amycolatopsis</taxon>
    </lineage>
</organism>
<keyword evidence="1" id="KW-0808">Transferase</keyword>
<dbReference type="PRINTS" id="PR00990">
    <property type="entry name" value="RIBOKINASE"/>
</dbReference>
<dbReference type="InterPro" id="IPR002139">
    <property type="entry name" value="Ribo/fructo_kinase"/>
</dbReference>